<keyword evidence="5" id="KW-0560">Oxidoreductase</keyword>
<evidence type="ECO:0000256" key="4">
    <source>
        <dbReference type="ARBA" id="ARBA00022723"/>
    </source>
</evidence>
<proteinExistence type="inferred from homology"/>
<dbReference type="PANTHER" id="PTHR18034:SF4">
    <property type="entry name" value="NUCLEOLAR MIF4G DOMAIN-CONTAINING PROTEIN 1"/>
    <property type="match status" value="1"/>
</dbReference>
<evidence type="ECO:0000256" key="3">
    <source>
        <dbReference type="ARBA" id="ARBA00010609"/>
    </source>
</evidence>
<comment type="similarity">
    <text evidence="2">Belongs to the CWC22 family.</text>
</comment>
<feature type="region of interest" description="Disordered" evidence="7">
    <location>
        <begin position="768"/>
        <end position="936"/>
    </location>
</feature>
<evidence type="ECO:0000256" key="5">
    <source>
        <dbReference type="ARBA" id="ARBA00023002"/>
    </source>
</evidence>
<dbReference type="Pfam" id="PF07732">
    <property type="entry name" value="Cu-oxidase_3"/>
    <property type="match status" value="1"/>
</dbReference>
<dbReference type="PROSITE" id="PS51366">
    <property type="entry name" value="MI"/>
    <property type="match status" value="1"/>
</dbReference>
<dbReference type="PROSITE" id="PS00080">
    <property type="entry name" value="MULTICOPPER_OXIDASE2"/>
    <property type="match status" value="1"/>
</dbReference>
<dbReference type="CDD" id="cd13853">
    <property type="entry name" value="CuRO_1_Tth-MCO_like"/>
    <property type="match status" value="1"/>
</dbReference>
<feature type="compositionally biased region" description="Basic residues" evidence="7">
    <location>
        <begin position="674"/>
        <end position="685"/>
    </location>
</feature>
<dbReference type="GO" id="GO:0005507">
    <property type="term" value="F:copper ion binding"/>
    <property type="evidence" value="ECO:0007669"/>
    <property type="project" value="InterPro"/>
</dbReference>
<dbReference type="Pfam" id="PF02854">
    <property type="entry name" value="MIF4G"/>
    <property type="match status" value="1"/>
</dbReference>
<accession>A0A2P4XVE9</accession>
<organism evidence="10 11">
    <name type="scientific">Phytophthora palmivora</name>
    <dbReference type="NCBI Taxonomy" id="4796"/>
    <lineage>
        <taxon>Eukaryota</taxon>
        <taxon>Sar</taxon>
        <taxon>Stramenopiles</taxon>
        <taxon>Oomycota</taxon>
        <taxon>Peronosporomycetes</taxon>
        <taxon>Peronosporales</taxon>
        <taxon>Peronosporaceae</taxon>
        <taxon>Phytophthora</taxon>
    </lineage>
</organism>
<evidence type="ECO:0000256" key="6">
    <source>
        <dbReference type="ARBA" id="ARBA00023242"/>
    </source>
</evidence>
<dbReference type="GO" id="GO:0016491">
    <property type="term" value="F:oxidoreductase activity"/>
    <property type="evidence" value="ECO:0007669"/>
    <property type="project" value="UniProtKB-KW"/>
</dbReference>
<dbReference type="InterPro" id="IPR050781">
    <property type="entry name" value="CWC22_splicing_factor"/>
</dbReference>
<dbReference type="SMART" id="SM00544">
    <property type="entry name" value="MA3"/>
    <property type="match status" value="1"/>
</dbReference>
<dbReference type="GO" id="GO:0005730">
    <property type="term" value="C:nucleolus"/>
    <property type="evidence" value="ECO:0007669"/>
    <property type="project" value="UniProtKB-SubCell"/>
</dbReference>
<dbReference type="InterPro" id="IPR003890">
    <property type="entry name" value="MIF4G-like_typ-3"/>
</dbReference>
<keyword evidence="4" id="KW-0479">Metal-binding</keyword>
<dbReference type="GO" id="GO:0042274">
    <property type="term" value="P:ribosomal small subunit biogenesis"/>
    <property type="evidence" value="ECO:0007669"/>
    <property type="project" value="TreeGrafter"/>
</dbReference>
<keyword evidence="8" id="KW-0732">Signal</keyword>
<dbReference type="InterPro" id="IPR003891">
    <property type="entry name" value="Initiation_fac_eIF4g_MI"/>
</dbReference>
<feature type="chain" id="PRO_5015169965" description="MI domain-containing protein" evidence="8">
    <location>
        <begin position="22"/>
        <end position="1535"/>
    </location>
</feature>
<dbReference type="InterPro" id="IPR016024">
    <property type="entry name" value="ARM-type_fold"/>
</dbReference>
<feature type="compositionally biased region" description="Basic and acidic residues" evidence="7">
    <location>
        <begin position="663"/>
        <end position="673"/>
    </location>
</feature>
<dbReference type="Pfam" id="PF07731">
    <property type="entry name" value="Cu-oxidase_2"/>
    <property type="match status" value="1"/>
</dbReference>
<reference evidence="10 11" key="1">
    <citation type="journal article" date="2017" name="Genome Biol. Evol.">
        <title>Phytophthora megakarya and P. palmivora, closely related causal agents of cacao black pod rot, underwent increases in genome sizes and gene numbers by different mechanisms.</title>
        <authorList>
            <person name="Ali S.S."/>
            <person name="Shao J."/>
            <person name="Lary D.J."/>
            <person name="Kronmiller B."/>
            <person name="Shen D."/>
            <person name="Strem M.D."/>
            <person name="Amoako-Attah I."/>
            <person name="Akrofi A.Y."/>
            <person name="Begoude B.A."/>
            <person name="Ten Hoopen G.M."/>
            <person name="Coulibaly K."/>
            <person name="Kebe B.I."/>
            <person name="Melnick R.L."/>
            <person name="Guiltinan M.J."/>
            <person name="Tyler B.M."/>
            <person name="Meinhardt L.W."/>
            <person name="Bailey B.A."/>
        </authorList>
    </citation>
    <scope>NUCLEOTIDE SEQUENCE [LARGE SCALE GENOMIC DNA]</scope>
    <source>
        <strain evidence="11">sbr112.9</strain>
    </source>
</reference>
<evidence type="ECO:0000313" key="10">
    <source>
        <dbReference type="EMBL" id="POM69527.1"/>
    </source>
</evidence>
<protein>
    <recommendedName>
        <fullName evidence="9">MI domain-containing protein</fullName>
    </recommendedName>
</protein>
<feature type="region of interest" description="Disordered" evidence="7">
    <location>
        <begin position="1089"/>
        <end position="1111"/>
    </location>
</feature>
<gene>
    <name evidence="10" type="ORF">PHPALM_14176</name>
</gene>
<evidence type="ECO:0000256" key="7">
    <source>
        <dbReference type="SAM" id="MobiDB-lite"/>
    </source>
</evidence>
<evidence type="ECO:0000313" key="11">
    <source>
        <dbReference type="Proteomes" id="UP000237271"/>
    </source>
</evidence>
<dbReference type="InterPro" id="IPR002355">
    <property type="entry name" value="Cu_oxidase_Cu_BS"/>
</dbReference>
<evidence type="ECO:0000259" key="9">
    <source>
        <dbReference type="PROSITE" id="PS51366"/>
    </source>
</evidence>
<feature type="compositionally biased region" description="Acidic residues" evidence="7">
    <location>
        <begin position="783"/>
        <end position="801"/>
    </location>
</feature>
<comment type="caution">
    <text evidence="10">The sequence shown here is derived from an EMBL/GenBank/DDBJ whole genome shotgun (WGS) entry which is preliminary data.</text>
</comment>
<feature type="compositionally biased region" description="Acidic residues" evidence="7">
    <location>
        <begin position="882"/>
        <end position="924"/>
    </location>
</feature>
<feature type="signal peptide" evidence="8">
    <location>
        <begin position="1"/>
        <end position="21"/>
    </location>
</feature>
<dbReference type="InterPro" id="IPR011706">
    <property type="entry name" value="Cu-oxidase_C"/>
</dbReference>
<keyword evidence="11" id="KW-1185">Reference proteome</keyword>
<dbReference type="Pfam" id="PF02847">
    <property type="entry name" value="MA3"/>
    <property type="match status" value="1"/>
</dbReference>
<feature type="compositionally biased region" description="Basic and acidic residues" evidence="7">
    <location>
        <begin position="1089"/>
        <end position="1102"/>
    </location>
</feature>
<dbReference type="SUPFAM" id="SSF48371">
    <property type="entry name" value="ARM repeat"/>
    <property type="match status" value="1"/>
</dbReference>
<dbReference type="Gene3D" id="2.60.40.420">
    <property type="entry name" value="Cupredoxins - blue copper proteins"/>
    <property type="match status" value="3"/>
</dbReference>
<dbReference type="InterPro" id="IPR011707">
    <property type="entry name" value="Cu-oxidase-like_N"/>
</dbReference>
<dbReference type="EMBL" id="NCKW01007853">
    <property type="protein sequence ID" value="POM69527.1"/>
    <property type="molecule type" value="Genomic_DNA"/>
</dbReference>
<comment type="similarity">
    <text evidence="3">Belongs to the multicopper oxidase family.</text>
</comment>
<dbReference type="OrthoDB" id="2121828at2759"/>
<dbReference type="Gene3D" id="1.25.40.180">
    <property type="match status" value="1"/>
</dbReference>
<dbReference type="SUPFAM" id="SSF49503">
    <property type="entry name" value="Cupredoxins"/>
    <property type="match status" value="3"/>
</dbReference>
<evidence type="ECO:0000256" key="8">
    <source>
        <dbReference type="SAM" id="SignalP"/>
    </source>
</evidence>
<evidence type="ECO:0000256" key="2">
    <source>
        <dbReference type="ARBA" id="ARBA00006856"/>
    </source>
</evidence>
<comment type="subcellular location">
    <subcellularLocation>
        <location evidence="1">Nucleus</location>
        <location evidence="1">Nucleolus</location>
    </subcellularLocation>
</comment>
<dbReference type="PANTHER" id="PTHR18034">
    <property type="entry name" value="CELL CYCLE CONTROL PROTEIN CWF22-RELATED"/>
    <property type="match status" value="1"/>
</dbReference>
<feature type="domain" description="MI" evidence="9">
    <location>
        <begin position="1321"/>
        <end position="1437"/>
    </location>
</feature>
<name>A0A2P4XVE9_9STRA</name>
<sequence>MRLSVCFKCILLSVAISATTAVYDYKPLRQPTVYESDCAKQWASVYDNSGGSDDQSTVKSRTGELRVNLAVKLARFTSEYVDFNTRSYNGLVPAPTIKVCPGDRLVVTLTNSLEAGSSNNTNLHLHGMHVPPVGDADNVMPNVEPGGQRRYTYEIRPDHPSGTFWYHPHTHGNVNSQLNGMMAGTLIVVDRPADFPTELAAMDDLVMILQAICVENCVNIFDNLQDSIENKFSHSRRLSKHMDTPDEEEQIWPTDLDIVEDDADVPLNDTSLPTVFVNGQYLPKLDLAVGEYKRLRFVNAISNNVAELVTTQYSNCTLDVLAMDGIYFDKPKSKDVVVIPPGGRADVAIMCTEIGKFYLETDCANSRNKLLGLVNQHRVPSQRIVKLKVSKDGDGDSDAEDDDESATEVMRLPSTLPKRPAYMEDTLGTPESRPIIEENYKYDFEFSVWMDKGITYGVNHEKLDASSYNYSMPVNELQQWELSIKDYRKPALWDCDLDESISSVDRRLSKSSNCRTMSHPFHMHSTHFQISDMDDITDPDGVMFKVGEWRDTLPLFRGGVQIRFTPREYMVGRIFAHCHIASHVDAGMAQLVNVYDSDTLPNEDETNAGEDSASEADSDADEDDDEEDESESDATEETEVSRKAKRKQEREDKKRQKNKRQRKETEAPLERSVKTRGKKPVKTHRSGSATITNKFHEFLAEAAKNDEPTSVSAEDREIQALEAKLGLGSSSANKSESALKKLKKEYSKDGLGEDFADFLSELDHISEVVKGRPKSTKTKDFTADADIDSDGDDSEVGESEGSEAGSEFGDDMEMDEETRREMELLQAEDAEFLKGMDELPTDESESESDDLAQFYSDEEEEDEVDDEARANTLRNQKLAADSAEDAASDESGNEAQQDEDESNDEDKLEEEEESDEGDEEEEIQEQEKQESVVVEEDIYGRPIIKPSDGANKPSAYIPPHLRRKLQAEAEAAAKAAATDKVKPSQMDEQAMRELTRRINGQLNRISESNMESIALEMEKIYRENGRSLVNEILIDKLLQTTCHPRQVMAPLIKVGGALVAALYHSVGSEVGGFFVEKLVRKLMDSVEEEKKQLSESSDTHHDDDDDEDSGRTSKVPVNLMLFVMMLYNFGVVHCTLVYDLFRSFVDSFSSTDIELIHQLLKIGGAQLRADDGDALRQMVAAVQQKVGEAQQANGGKQPEERVRFILDLIYNLKKSSKHSKGRNAGGKGGAGGGALDVSSLKKWLGRVKTRCGNANNPLRVSLHEQLNADEDGRWWIVGGTWVGYQQQKSTDDTANDEAANEAVRENDRLLKLAEKQHMNTDVRKKIFVALMGATDCFDAYERLLQLHLKEKQEREIVRVLLHCCGQENKFNKYYLVLAEKLCEMDPRYKFTFQLAFWDIFKQMESLKPRRLYNQAQMLAGLVFSSCLSLSCLKVLDFTQLEEKSILFLRVLMEEILKVESELEMAQVFQRLLQTKKAQLTIDGLAVFFHQHLTSFRGETDPKTRTLLKKRVKSVKSLLDQLAKSAASAEKEASFM</sequence>
<dbReference type="SMART" id="SM00543">
    <property type="entry name" value="MIF4G"/>
    <property type="match status" value="1"/>
</dbReference>
<feature type="region of interest" description="Disordered" evidence="7">
    <location>
        <begin position="598"/>
        <end position="693"/>
    </location>
</feature>
<dbReference type="InterPro" id="IPR008972">
    <property type="entry name" value="Cupredoxin"/>
</dbReference>
<dbReference type="Proteomes" id="UP000237271">
    <property type="component" value="Unassembled WGS sequence"/>
</dbReference>
<dbReference type="GO" id="GO:0003723">
    <property type="term" value="F:RNA binding"/>
    <property type="evidence" value="ECO:0007669"/>
    <property type="project" value="InterPro"/>
</dbReference>
<feature type="compositionally biased region" description="Acidic residues" evidence="7">
    <location>
        <begin position="839"/>
        <end position="866"/>
    </location>
</feature>
<keyword evidence="6" id="KW-0539">Nucleus</keyword>
<evidence type="ECO:0000256" key="1">
    <source>
        <dbReference type="ARBA" id="ARBA00004604"/>
    </source>
</evidence>
<feature type="compositionally biased region" description="Acidic residues" evidence="7">
    <location>
        <begin position="601"/>
        <end position="638"/>
    </location>
</feature>